<name>S3ZB39_9ACTN</name>
<keyword evidence="3" id="KW-1185">Reference proteome</keyword>
<proteinExistence type="predicted"/>
<protein>
    <submittedName>
        <fullName evidence="2">Uncharacterized protein</fullName>
    </submittedName>
</protein>
<evidence type="ECO:0000313" key="3">
    <source>
        <dbReference type="Proteomes" id="UP000014629"/>
    </source>
</evidence>
<dbReference type="EMBL" id="AOPZ01000359">
    <property type="protein sequence ID" value="EPH40931.1"/>
    <property type="molecule type" value="Genomic_DNA"/>
</dbReference>
<reference evidence="2 3" key="1">
    <citation type="submission" date="2013-02" db="EMBL/GenBank/DDBJ databases">
        <title>Draft Genome Sequence of Streptomyces aurantiacus, Which Produces Setomimycin.</title>
        <authorList>
            <person name="Gruening B.A."/>
            <person name="Praeg A."/>
            <person name="Erxleben A."/>
            <person name="Guenther S."/>
            <person name="Mueller M."/>
        </authorList>
    </citation>
    <scope>NUCLEOTIDE SEQUENCE [LARGE SCALE GENOMIC DNA]</scope>
    <source>
        <strain evidence="2 3">JA 4570</strain>
    </source>
</reference>
<dbReference type="AlphaFoldDB" id="S3ZB39"/>
<comment type="caution">
    <text evidence="2">The sequence shown here is derived from an EMBL/GenBank/DDBJ whole genome shotgun (WGS) entry which is preliminary data.</text>
</comment>
<organism evidence="2 3">
    <name type="scientific">Streptomyces aurantiacus JA 4570</name>
    <dbReference type="NCBI Taxonomy" id="1286094"/>
    <lineage>
        <taxon>Bacteria</taxon>
        <taxon>Bacillati</taxon>
        <taxon>Actinomycetota</taxon>
        <taxon>Actinomycetes</taxon>
        <taxon>Kitasatosporales</taxon>
        <taxon>Streptomycetaceae</taxon>
        <taxon>Streptomyces</taxon>
        <taxon>Streptomyces aurantiacus group</taxon>
    </lineage>
</organism>
<evidence type="ECO:0000256" key="1">
    <source>
        <dbReference type="SAM" id="MobiDB-lite"/>
    </source>
</evidence>
<dbReference type="Proteomes" id="UP000014629">
    <property type="component" value="Unassembled WGS sequence"/>
</dbReference>
<feature type="region of interest" description="Disordered" evidence="1">
    <location>
        <begin position="1"/>
        <end position="30"/>
    </location>
</feature>
<evidence type="ECO:0000313" key="2">
    <source>
        <dbReference type="EMBL" id="EPH40931.1"/>
    </source>
</evidence>
<accession>S3ZB39</accession>
<sequence>MELFGRADGTPVMEPAASVPVVGGSGYGHG</sequence>
<gene>
    <name evidence="2" type="ORF">STRAU_6012</name>
</gene>